<protein>
    <submittedName>
        <fullName evidence="2">Uncharacterized protein</fullName>
    </submittedName>
</protein>
<keyword evidence="1" id="KW-1133">Transmembrane helix</keyword>
<keyword evidence="1" id="KW-0812">Transmembrane</keyword>
<gene>
    <name evidence="2" type="ORF">NCTC13093_01565</name>
</gene>
<keyword evidence="1" id="KW-0472">Membrane</keyword>
<evidence type="ECO:0000256" key="1">
    <source>
        <dbReference type="SAM" id="Phobius"/>
    </source>
</evidence>
<dbReference type="AlphaFoldDB" id="A0A2X0VQY6"/>
<sequence>MRTHKYMKYKPRWNSIPTYEEFDFDASLNYKPLEYYTSLSTDEYNKLGTELKANIEFTKWAYRCEVFGLYEWGYMKHKLTISDKIYNFFHGQVFNWIIVPVIGWIVLGGLFCWILELLGF</sequence>
<organism evidence="2 3">
    <name type="scientific">Anaerobiospirillum thomasii</name>
    <dbReference type="NCBI Taxonomy" id="179995"/>
    <lineage>
        <taxon>Bacteria</taxon>
        <taxon>Pseudomonadati</taxon>
        <taxon>Pseudomonadota</taxon>
        <taxon>Gammaproteobacteria</taxon>
        <taxon>Aeromonadales</taxon>
        <taxon>Succinivibrionaceae</taxon>
        <taxon>Anaerobiospirillum</taxon>
    </lineage>
</organism>
<evidence type="ECO:0000313" key="2">
    <source>
        <dbReference type="EMBL" id="SPT70160.1"/>
    </source>
</evidence>
<dbReference type="EMBL" id="UAPV01000001">
    <property type="protein sequence ID" value="SPT70160.1"/>
    <property type="molecule type" value="Genomic_DNA"/>
</dbReference>
<dbReference type="Proteomes" id="UP000250086">
    <property type="component" value="Unassembled WGS sequence"/>
</dbReference>
<accession>A0A2X0VQY6</accession>
<name>A0A2X0VQY6_9GAMM</name>
<dbReference type="RefSeq" id="WP_113744265.1">
    <property type="nucleotide sequence ID" value="NZ_UAPV01000001.1"/>
</dbReference>
<proteinExistence type="predicted"/>
<reference evidence="2 3" key="1">
    <citation type="submission" date="2018-06" db="EMBL/GenBank/DDBJ databases">
        <authorList>
            <consortium name="Pathogen Informatics"/>
            <person name="Doyle S."/>
        </authorList>
    </citation>
    <scope>NUCLEOTIDE SEQUENCE [LARGE SCALE GENOMIC DNA]</scope>
    <source>
        <strain evidence="2 3">NCTC13093</strain>
    </source>
</reference>
<keyword evidence="3" id="KW-1185">Reference proteome</keyword>
<evidence type="ECO:0000313" key="3">
    <source>
        <dbReference type="Proteomes" id="UP000250086"/>
    </source>
</evidence>
<feature type="transmembrane region" description="Helical" evidence="1">
    <location>
        <begin position="93"/>
        <end position="118"/>
    </location>
</feature>